<dbReference type="AlphaFoldDB" id="W9G4T4"/>
<dbReference type="eggNOG" id="ENOG5033PJT">
    <property type="taxonomic scope" value="Bacteria"/>
</dbReference>
<organism evidence="1 2">
    <name type="scientific">Intrasporangium oryzae NRRL B-24470</name>
    <dbReference type="NCBI Taxonomy" id="1386089"/>
    <lineage>
        <taxon>Bacteria</taxon>
        <taxon>Bacillati</taxon>
        <taxon>Actinomycetota</taxon>
        <taxon>Actinomycetes</taxon>
        <taxon>Micrococcales</taxon>
        <taxon>Intrasporangiaceae</taxon>
        <taxon>Intrasporangium</taxon>
    </lineage>
</organism>
<sequence length="527" mass="55926">MSALVVVAAALVAGPQASSGSPVGSLDPLCERHPTSCPDPSSRQDYEGGYVGHDEPALLFYSDRSGSGNSNTWQLRLPREAPTLPRQDGTGGTWNFQRSVAFWFGMDLCETQSYPNPGVPCTPDSDTNIKDSSDHTAPDWMGNHVGTGFLELQFYPPGWVPEPNVSCDPTRWCAAMVVFGLSATRTQVNNADCLNRAGEEWADFAFITRSGRPQAPPDPLGATAATFTPDPAQVLYMDAGDTLQISVHDSAAGLVNSISDLTSGQSGSMTASVANGFAHPLFQPSAATCTQEPYAFHPMYATSSEHTIVPWTAHTYNVSFSDEIGHFEYCDRANVQGSCVNPGVGETKKDADDTACFNAGDSLLAPVGGCIATDRDFDGTSYQPDWSGTLADPAQDRLVHSASFQFTSPRTNGRNYSRMAFEVDMPAIEPLSVCALDGTGCVNPPPGAQFYPIYSTRSGPSGGCAWQEGGTFIPGTTNTFGGTSAAEYGPTLATYYPGDPGFPEGTFVDNFRNVLAGNPCPSNGRLP</sequence>
<proteinExistence type="predicted"/>
<accession>W9G4T4</accession>
<evidence type="ECO:0000313" key="1">
    <source>
        <dbReference type="EMBL" id="EWT01151.1"/>
    </source>
</evidence>
<gene>
    <name evidence="1" type="ORF">N865_11335</name>
</gene>
<comment type="caution">
    <text evidence="1">The sequence shown here is derived from an EMBL/GenBank/DDBJ whole genome shotgun (WGS) entry which is preliminary data.</text>
</comment>
<evidence type="ECO:0000313" key="2">
    <source>
        <dbReference type="Proteomes" id="UP000019489"/>
    </source>
</evidence>
<dbReference type="Proteomes" id="UP000019489">
    <property type="component" value="Unassembled WGS sequence"/>
</dbReference>
<protein>
    <submittedName>
        <fullName evidence="1">Uncharacterized protein</fullName>
    </submittedName>
</protein>
<dbReference type="EMBL" id="AWSA01000027">
    <property type="protein sequence ID" value="EWT01151.1"/>
    <property type="molecule type" value="Genomic_DNA"/>
</dbReference>
<keyword evidence="2" id="KW-1185">Reference proteome</keyword>
<dbReference type="STRING" id="1386089.N865_11335"/>
<name>W9G4T4_9MICO</name>
<reference evidence="1 2" key="1">
    <citation type="submission" date="2013-08" db="EMBL/GenBank/DDBJ databases">
        <title>Intrasporangium oryzae NRRL B-24470.</title>
        <authorList>
            <person name="Liu H."/>
            <person name="Wang G."/>
        </authorList>
    </citation>
    <scope>NUCLEOTIDE SEQUENCE [LARGE SCALE GENOMIC DNA]</scope>
    <source>
        <strain evidence="1 2">NRRL B-24470</strain>
    </source>
</reference>